<organism evidence="10 11">
    <name type="scientific">Clostridium putrefaciens</name>
    <dbReference type="NCBI Taxonomy" id="99675"/>
    <lineage>
        <taxon>Bacteria</taxon>
        <taxon>Bacillati</taxon>
        <taxon>Bacillota</taxon>
        <taxon>Clostridia</taxon>
        <taxon>Eubacteriales</taxon>
        <taxon>Clostridiaceae</taxon>
        <taxon>Clostridium</taxon>
    </lineage>
</organism>
<keyword evidence="5 6" id="KW-0687">Ribonucleoprotein</keyword>
<proteinExistence type="inferred from homology"/>
<evidence type="ECO:0000256" key="6">
    <source>
        <dbReference type="HAMAP-Rule" id="MF_01365"/>
    </source>
</evidence>
<dbReference type="InterPro" id="IPR019906">
    <property type="entry name" value="Ribosomal_uL6_bac-type"/>
</dbReference>
<dbReference type="GO" id="GO:0019843">
    <property type="term" value="F:rRNA binding"/>
    <property type="evidence" value="ECO:0007669"/>
    <property type="project" value="UniProtKB-UniRule"/>
</dbReference>
<name>A0A381JB73_9CLOT</name>
<comment type="similarity">
    <text evidence="1 6 7">Belongs to the universal ribosomal protein uL6 family.</text>
</comment>
<protein>
    <recommendedName>
        <fullName evidence="6">Large ribosomal subunit protein uL6</fullName>
    </recommendedName>
</protein>
<dbReference type="InterPro" id="IPR020040">
    <property type="entry name" value="Ribosomal_uL6_a/b-dom"/>
</dbReference>
<reference evidence="10 11" key="1">
    <citation type="submission" date="2018-06" db="EMBL/GenBank/DDBJ databases">
        <authorList>
            <consortium name="Pathogen Informatics"/>
            <person name="Doyle S."/>
        </authorList>
    </citation>
    <scope>NUCLEOTIDE SEQUENCE [LARGE SCALE GENOMIC DNA]</scope>
    <source>
        <strain evidence="10 11">NCTC9836</strain>
    </source>
</reference>
<dbReference type="AlphaFoldDB" id="A0A381JB73"/>
<evidence type="ECO:0000256" key="2">
    <source>
        <dbReference type="ARBA" id="ARBA00022730"/>
    </source>
</evidence>
<dbReference type="GO" id="GO:0022625">
    <property type="term" value="C:cytosolic large ribosomal subunit"/>
    <property type="evidence" value="ECO:0007669"/>
    <property type="project" value="UniProtKB-UniRule"/>
</dbReference>
<dbReference type="InterPro" id="IPR000702">
    <property type="entry name" value="Ribosomal_uL6-like"/>
</dbReference>
<keyword evidence="2 6" id="KW-0699">rRNA-binding</keyword>
<dbReference type="GO" id="GO:0003735">
    <property type="term" value="F:structural constituent of ribosome"/>
    <property type="evidence" value="ECO:0007669"/>
    <property type="project" value="UniProtKB-UniRule"/>
</dbReference>
<feature type="domain" description="Large ribosomal subunit protein uL6 alpha-beta" evidence="9">
    <location>
        <begin position="11"/>
        <end position="83"/>
    </location>
</feature>
<dbReference type="Gene3D" id="3.90.930.12">
    <property type="entry name" value="Ribosomal protein L6, alpha-beta domain"/>
    <property type="match status" value="2"/>
</dbReference>
<evidence type="ECO:0000313" key="10">
    <source>
        <dbReference type="EMBL" id="SUY48249.1"/>
    </source>
</evidence>
<dbReference type="SUPFAM" id="SSF56053">
    <property type="entry name" value="Ribosomal protein L6"/>
    <property type="match status" value="2"/>
</dbReference>
<dbReference type="InterPro" id="IPR036789">
    <property type="entry name" value="Ribosomal_uL6-like_a/b-dom_sf"/>
</dbReference>
<accession>A0A381JB73</accession>
<keyword evidence="11" id="KW-1185">Reference proteome</keyword>
<sequence>MSRIGKMPIAIPSGVNVTITPDNVVTVKGPKGELTRAMRKEMTIAIEDNTVVVSRSSDEKQLRAFHGLTRSLINNMVIGVTEGYQKILELIGVGYKAQLQGTKLVLNLGFSHPVEIEPVGGVIFEILAANKIAIKGIDKEAVGDAAADIRVWRKPEPYKGKGIRYEGEIVRRKEGKTGKK</sequence>
<evidence type="ECO:0000256" key="8">
    <source>
        <dbReference type="RuleBase" id="RU003870"/>
    </source>
</evidence>
<dbReference type="PANTHER" id="PTHR11655:SF14">
    <property type="entry name" value="LARGE RIBOSOMAL SUBUNIT PROTEIN UL6M"/>
    <property type="match status" value="1"/>
</dbReference>
<evidence type="ECO:0000256" key="4">
    <source>
        <dbReference type="ARBA" id="ARBA00022980"/>
    </source>
</evidence>
<dbReference type="FunFam" id="3.90.930.12:FF:000001">
    <property type="entry name" value="50S ribosomal protein L6"/>
    <property type="match status" value="1"/>
</dbReference>
<evidence type="ECO:0000313" key="11">
    <source>
        <dbReference type="Proteomes" id="UP000254664"/>
    </source>
</evidence>
<comment type="subunit">
    <text evidence="6">Part of the 50S ribosomal subunit.</text>
</comment>
<dbReference type="RefSeq" id="WP_115642086.1">
    <property type="nucleotide sequence ID" value="NZ_UFWZ01000001.1"/>
</dbReference>
<dbReference type="NCBIfam" id="TIGR03654">
    <property type="entry name" value="L6_bact"/>
    <property type="match status" value="1"/>
</dbReference>
<evidence type="ECO:0000256" key="7">
    <source>
        <dbReference type="RuleBase" id="RU003869"/>
    </source>
</evidence>
<dbReference type="PANTHER" id="PTHR11655">
    <property type="entry name" value="60S/50S RIBOSOMAL PROTEIN L6/L9"/>
    <property type="match status" value="1"/>
</dbReference>
<feature type="domain" description="Large ribosomal subunit protein uL6 alpha-beta" evidence="9">
    <location>
        <begin position="91"/>
        <end position="165"/>
    </location>
</feature>
<dbReference type="InterPro" id="IPR002358">
    <property type="entry name" value="Ribosomal_uL6_CS"/>
</dbReference>
<dbReference type="Pfam" id="PF00347">
    <property type="entry name" value="Ribosomal_L6"/>
    <property type="match status" value="2"/>
</dbReference>
<dbReference type="HAMAP" id="MF_01365_B">
    <property type="entry name" value="Ribosomal_uL6_B"/>
    <property type="match status" value="1"/>
</dbReference>
<evidence type="ECO:0000256" key="3">
    <source>
        <dbReference type="ARBA" id="ARBA00022884"/>
    </source>
</evidence>
<evidence type="ECO:0000256" key="1">
    <source>
        <dbReference type="ARBA" id="ARBA00009356"/>
    </source>
</evidence>
<keyword evidence="4 6" id="KW-0689">Ribosomal protein</keyword>
<gene>
    <name evidence="6 10" type="primary">rplF</name>
    <name evidence="10" type="ORF">NCTC9836_02625</name>
</gene>
<dbReference type="FunFam" id="3.90.930.12:FF:000002">
    <property type="entry name" value="50S ribosomal protein L6"/>
    <property type="match status" value="1"/>
</dbReference>
<dbReference type="EMBL" id="UFWZ01000001">
    <property type="protein sequence ID" value="SUY48249.1"/>
    <property type="molecule type" value="Genomic_DNA"/>
</dbReference>
<keyword evidence="3 6" id="KW-0694">RNA-binding</keyword>
<dbReference type="PROSITE" id="PS00525">
    <property type="entry name" value="RIBOSOMAL_L6_1"/>
    <property type="match status" value="1"/>
</dbReference>
<evidence type="ECO:0000259" key="9">
    <source>
        <dbReference type="Pfam" id="PF00347"/>
    </source>
</evidence>
<dbReference type="OrthoDB" id="9805007at2"/>
<dbReference type="Proteomes" id="UP000254664">
    <property type="component" value="Unassembled WGS sequence"/>
</dbReference>
<dbReference type="GO" id="GO:0002181">
    <property type="term" value="P:cytoplasmic translation"/>
    <property type="evidence" value="ECO:0007669"/>
    <property type="project" value="TreeGrafter"/>
</dbReference>
<dbReference type="PIRSF" id="PIRSF002162">
    <property type="entry name" value="Ribosomal_L6"/>
    <property type="match status" value="1"/>
</dbReference>
<comment type="function">
    <text evidence="6 8">This protein binds to the 23S rRNA, and is important in its secondary structure. It is located near the subunit interface in the base of the L7/L12 stalk, and near the tRNA binding site of the peptidyltransferase center.</text>
</comment>
<evidence type="ECO:0000256" key="5">
    <source>
        <dbReference type="ARBA" id="ARBA00023274"/>
    </source>
</evidence>
<dbReference type="PRINTS" id="PR00059">
    <property type="entry name" value="RIBOSOMALL6"/>
</dbReference>